<feature type="transmembrane region" description="Helical" evidence="2">
    <location>
        <begin position="372"/>
        <end position="393"/>
    </location>
</feature>
<dbReference type="Pfam" id="PF07690">
    <property type="entry name" value="MFS_1"/>
    <property type="match status" value="1"/>
</dbReference>
<name>A0ABR3NYA6_9TELE</name>
<reference evidence="3 4" key="1">
    <citation type="submission" date="2023-09" db="EMBL/GenBank/DDBJ databases">
        <authorList>
            <person name="Wang M."/>
        </authorList>
    </citation>
    <scope>NUCLEOTIDE SEQUENCE [LARGE SCALE GENOMIC DNA]</scope>
    <source>
        <strain evidence="3">GT-2023</strain>
        <tissue evidence="3">Liver</tissue>
    </source>
</reference>
<dbReference type="CDD" id="cd06174">
    <property type="entry name" value="MFS"/>
    <property type="match status" value="1"/>
</dbReference>
<dbReference type="InterPro" id="IPR011701">
    <property type="entry name" value="MFS"/>
</dbReference>
<dbReference type="InterPro" id="IPR027197">
    <property type="entry name" value="SLC43A3"/>
</dbReference>
<sequence>MPLIGVKVNLRNSTVAPVKLSSARNGNLQRFSNFVIHIDVTEDCCGAGLKLLRLLQGIELMTQAKFCNVDSSRSFPDLGGVDAKNAGMQGIIWDGDGYFSDLCINSTEASGELGTDCSLQDENFSLVFTVASFMNNFLTLPNGFIYDHFGTMATRFLAIFLYTTGTLIVSLSSEALSFLLFPALSFIAVGGILFLMTNMQVGNLFGAHRSTIITVYNGAFDSSSVIFLIIKVVYERGVSLRSSFLFLSACNLIHLLRTLFLMPKSHIPYPIPDDYRYGMSCAKSHSYNVEQYEAERDPSSDRGVDDEPLQTDTLQLTDNSEKDSFKSCVLSWFFLWHLMWLSVMQLRHYFFIGTLNPMLNRLADQDPDTVSQYTNAFAFTQFCGVLCAPWNGLLMDRHKRKPLDPGVSEREADLRSSVLSLLLTSLQCLLFSICASIPFLPLQYVTFILQVLNRSFLYGGNAAFISIAFPARHFGKLYGLVMSLSAVVSLLQYPCFALNKVLGGDPFYVNIILTVLTLLAFIHPVYVFLHCRELAKQRNNSRSILEASMQETSMY</sequence>
<evidence type="ECO:0008006" key="5">
    <source>
        <dbReference type="Google" id="ProtNLM"/>
    </source>
</evidence>
<proteinExistence type="predicted"/>
<evidence type="ECO:0000256" key="1">
    <source>
        <dbReference type="ARBA" id="ARBA00004141"/>
    </source>
</evidence>
<keyword evidence="2" id="KW-0812">Transmembrane</keyword>
<evidence type="ECO:0000313" key="3">
    <source>
        <dbReference type="EMBL" id="KAL1282028.1"/>
    </source>
</evidence>
<keyword evidence="4" id="KW-1185">Reference proteome</keyword>
<accession>A0ABR3NYA6</accession>
<keyword evidence="2" id="KW-1133">Transmembrane helix</keyword>
<feature type="transmembrane region" description="Helical" evidence="2">
    <location>
        <begin position="451"/>
        <end position="470"/>
    </location>
</feature>
<dbReference type="EMBL" id="JAYMGO010000001">
    <property type="protein sequence ID" value="KAL1282028.1"/>
    <property type="molecule type" value="Genomic_DNA"/>
</dbReference>
<comment type="subcellular location">
    <subcellularLocation>
        <location evidence="1">Membrane</location>
        <topology evidence="1">Multi-pass membrane protein</topology>
    </subcellularLocation>
</comment>
<keyword evidence="2" id="KW-0472">Membrane</keyword>
<feature type="transmembrane region" description="Helical" evidence="2">
    <location>
        <begin position="124"/>
        <end position="144"/>
    </location>
</feature>
<evidence type="ECO:0000256" key="2">
    <source>
        <dbReference type="SAM" id="Phobius"/>
    </source>
</evidence>
<feature type="transmembrane region" description="Helical" evidence="2">
    <location>
        <begin position="213"/>
        <end position="234"/>
    </location>
</feature>
<feature type="transmembrane region" description="Helical" evidence="2">
    <location>
        <begin position="156"/>
        <end position="173"/>
    </location>
</feature>
<comment type="caution">
    <text evidence="3">The sequence shown here is derived from an EMBL/GenBank/DDBJ whole genome shotgun (WGS) entry which is preliminary data.</text>
</comment>
<dbReference type="SUPFAM" id="SSF103473">
    <property type="entry name" value="MFS general substrate transporter"/>
    <property type="match status" value="1"/>
</dbReference>
<gene>
    <name evidence="3" type="ORF">QQF64_000831</name>
</gene>
<feature type="transmembrane region" description="Helical" evidence="2">
    <location>
        <begin position="507"/>
        <end position="529"/>
    </location>
</feature>
<feature type="transmembrane region" description="Helical" evidence="2">
    <location>
        <begin position="477"/>
        <end position="495"/>
    </location>
</feature>
<dbReference type="Gene3D" id="1.20.1250.20">
    <property type="entry name" value="MFS general substrate transporter like domains"/>
    <property type="match status" value="2"/>
</dbReference>
<dbReference type="Proteomes" id="UP001558613">
    <property type="component" value="Unassembled WGS sequence"/>
</dbReference>
<organism evidence="3 4">
    <name type="scientific">Cirrhinus molitorella</name>
    <name type="common">mud carp</name>
    <dbReference type="NCBI Taxonomy" id="172907"/>
    <lineage>
        <taxon>Eukaryota</taxon>
        <taxon>Metazoa</taxon>
        <taxon>Chordata</taxon>
        <taxon>Craniata</taxon>
        <taxon>Vertebrata</taxon>
        <taxon>Euteleostomi</taxon>
        <taxon>Actinopterygii</taxon>
        <taxon>Neopterygii</taxon>
        <taxon>Teleostei</taxon>
        <taxon>Ostariophysi</taxon>
        <taxon>Cypriniformes</taxon>
        <taxon>Cyprinidae</taxon>
        <taxon>Labeoninae</taxon>
        <taxon>Labeonini</taxon>
        <taxon>Cirrhinus</taxon>
    </lineage>
</organism>
<protein>
    <recommendedName>
        <fullName evidence="5">Solute carrier family 43 member 3</fullName>
    </recommendedName>
</protein>
<evidence type="ECO:0000313" key="4">
    <source>
        <dbReference type="Proteomes" id="UP001558613"/>
    </source>
</evidence>
<dbReference type="PANTHER" id="PTHR20765">
    <property type="entry name" value="SOLUTE CARRIER FAMILY 43 MEMBER 3-RELATED"/>
    <property type="match status" value="1"/>
</dbReference>
<dbReference type="PANTHER" id="PTHR20765:SF1">
    <property type="entry name" value="EQUILIBRATIVE NUCLEOBASE TRANSPORTER 1"/>
    <property type="match status" value="1"/>
</dbReference>
<feature type="transmembrane region" description="Helical" evidence="2">
    <location>
        <begin position="418"/>
        <end position="439"/>
    </location>
</feature>
<dbReference type="InterPro" id="IPR036259">
    <property type="entry name" value="MFS_trans_sf"/>
</dbReference>
<feature type="transmembrane region" description="Helical" evidence="2">
    <location>
        <begin position="179"/>
        <end position="201"/>
    </location>
</feature>
<feature type="transmembrane region" description="Helical" evidence="2">
    <location>
        <begin position="329"/>
        <end position="352"/>
    </location>
</feature>